<accession>A0AAX6FQM3</accession>
<sequence>MHRVESMRSAALPRRISALNRLEDSKKSNRPRRKFESMQVLILIGFMCRLYVYVEILEVDILPYSERGPRNQSSPCDGLMRWHGKPNQMYNSMKHEVLEWLSQESWPCNEVMKSSRIGSAKRQGVSTQGGRIDSSFYSFMPKSEYIIVC</sequence>
<name>A0AAX6FQM3_IRIPA</name>
<reference evidence="1" key="1">
    <citation type="journal article" date="2023" name="GigaByte">
        <title>Genome assembly of the bearded iris, Iris pallida Lam.</title>
        <authorList>
            <person name="Bruccoleri R.E."/>
            <person name="Oakeley E.J."/>
            <person name="Faust A.M.E."/>
            <person name="Altorfer M."/>
            <person name="Dessus-Babus S."/>
            <person name="Burckhardt D."/>
            <person name="Oertli M."/>
            <person name="Naumann U."/>
            <person name="Petersen F."/>
            <person name="Wong J."/>
        </authorList>
    </citation>
    <scope>NUCLEOTIDE SEQUENCE</scope>
    <source>
        <strain evidence="1">GSM-AAB239-AS_SAM_17_03QT</strain>
    </source>
</reference>
<reference evidence="1" key="2">
    <citation type="submission" date="2023-04" db="EMBL/GenBank/DDBJ databases">
        <authorList>
            <person name="Bruccoleri R.E."/>
            <person name="Oakeley E.J."/>
            <person name="Faust A.-M."/>
            <person name="Dessus-Babus S."/>
            <person name="Altorfer M."/>
            <person name="Burckhardt D."/>
            <person name="Oertli M."/>
            <person name="Naumann U."/>
            <person name="Petersen F."/>
            <person name="Wong J."/>
        </authorList>
    </citation>
    <scope>NUCLEOTIDE SEQUENCE</scope>
    <source>
        <strain evidence="1">GSM-AAB239-AS_SAM_17_03QT</strain>
        <tissue evidence="1">Leaf</tissue>
    </source>
</reference>
<evidence type="ECO:0000313" key="2">
    <source>
        <dbReference type="Proteomes" id="UP001140949"/>
    </source>
</evidence>
<comment type="caution">
    <text evidence="1">The sequence shown here is derived from an EMBL/GenBank/DDBJ whole genome shotgun (WGS) entry which is preliminary data.</text>
</comment>
<gene>
    <name evidence="1" type="ORF">M6B38_408360</name>
</gene>
<keyword evidence="2" id="KW-1185">Reference proteome</keyword>
<proteinExistence type="predicted"/>
<dbReference type="EMBL" id="JANAVB010027261">
    <property type="protein sequence ID" value="KAJ6818355.1"/>
    <property type="molecule type" value="Genomic_DNA"/>
</dbReference>
<evidence type="ECO:0000313" key="1">
    <source>
        <dbReference type="EMBL" id="KAJ6818355.1"/>
    </source>
</evidence>
<protein>
    <submittedName>
        <fullName evidence="1">Uncharacterized protein</fullName>
    </submittedName>
</protein>
<organism evidence="1 2">
    <name type="scientific">Iris pallida</name>
    <name type="common">Sweet iris</name>
    <dbReference type="NCBI Taxonomy" id="29817"/>
    <lineage>
        <taxon>Eukaryota</taxon>
        <taxon>Viridiplantae</taxon>
        <taxon>Streptophyta</taxon>
        <taxon>Embryophyta</taxon>
        <taxon>Tracheophyta</taxon>
        <taxon>Spermatophyta</taxon>
        <taxon>Magnoliopsida</taxon>
        <taxon>Liliopsida</taxon>
        <taxon>Asparagales</taxon>
        <taxon>Iridaceae</taxon>
        <taxon>Iridoideae</taxon>
        <taxon>Irideae</taxon>
        <taxon>Iris</taxon>
    </lineage>
</organism>
<dbReference type="AlphaFoldDB" id="A0AAX6FQM3"/>
<dbReference type="Proteomes" id="UP001140949">
    <property type="component" value="Unassembled WGS sequence"/>
</dbReference>